<keyword evidence="1" id="KW-0812">Transmembrane</keyword>
<name>A0A1B3SKK9_9MOLU</name>
<dbReference type="STRING" id="216938.SHELI_v1c05270"/>
<organism evidence="2 3">
    <name type="scientific">Spiroplasma helicoides</name>
    <dbReference type="NCBI Taxonomy" id="216938"/>
    <lineage>
        <taxon>Bacteria</taxon>
        <taxon>Bacillati</taxon>
        <taxon>Mycoplasmatota</taxon>
        <taxon>Mollicutes</taxon>
        <taxon>Entomoplasmatales</taxon>
        <taxon>Spiroplasmataceae</taxon>
        <taxon>Spiroplasma</taxon>
    </lineage>
</organism>
<feature type="transmembrane region" description="Helical" evidence="1">
    <location>
        <begin position="46"/>
        <end position="71"/>
    </location>
</feature>
<gene>
    <name evidence="2" type="ORF">SHELI_v1c05270</name>
</gene>
<evidence type="ECO:0000313" key="3">
    <source>
        <dbReference type="Proteomes" id="UP000094378"/>
    </source>
</evidence>
<evidence type="ECO:0000256" key="1">
    <source>
        <dbReference type="SAM" id="Phobius"/>
    </source>
</evidence>
<evidence type="ECO:0000313" key="2">
    <source>
        <dbReference type="EMBL" id="AOG60478.1"/>
    </source>
</evidence>
<dbReference type="AlphaFoldDB" id="A0A1B3SKK9"/>
<keyword evidence="3" id="KW-1185">Reference proteome</keyword>
<sequence length="188" mass="22186">MTKILTGIVLISFCTVLFSAVLVYINLKFYKLKKMDIKRAYINKPVFIWFNVICYLITPVLFILSLGLGVYCYIGDENIVEKFVLPFNILYITYVVFVLLMILFGDKVYKTMYIIESNEVYYFLFDLKIDKNSIRSISSTLRRNYLVISYLDSHNSVNTAQLKYNWRLKDFFSDNLESKEKDLKNKGK</sequence>
<proteinExistence type="predicted"/>
<dbReference type="OrthoDB" id="389765at2"/>
<feature type="transmembrane region" description="Helical" evidence="1">
    <location>
        <begin position="6"/>
        <end position="25"/>
    </location>
</feature>
<protein>
    <recommendedName>
        <fullName evidence="4">Transmembrane protein</fullName>
    </recommendedName>
</protein>
<reference evidence="2 3" key="1">
    <citation type="submission" date="2016-08" db="EMBL/GenBank/DDBJ databases">
        <title>Complete genome sequence of Spiroplasma helicoides TABS-2 (DSM 22551).</title>
        <authorList>
            <person name="Shen W.-Y."/>
            <person name="Lo W.-S."/>
            <person name="Lai Y.-C."/>
            <person name="Kuo C.-H."/>
        </authorList>
    </citation>
    <scope>NUCLEOTIDE SEQUENCE [LARGE SCALE GENOMIC DNA]</scope>
    <source>
        <strain evidence="2 3">TABS-2</strain>
    </source>
</reference>
<dbReference type="RefSeq" id="WP_069116450.1">
    <property type="nucleotide sequence ID" value="NZ_CP017015.1"/>
</dbReference>
<feature type="transmembrane region" description="Helical" evidence="1">
    <location>
        <begin position="83"/>
        <end position="104"/>
    </location>
</feature>
<keyword evidence="1" id="KW-1133">Transmembrane helix</keyword>
<evidence type="ECO:0008006" key="4">
    <source>
        <dbReference type="Google" id="ProtNLM"/>
    </source>
</evidence>
<keyword evidence="1" id="KW-0472">Membrane</keyword>
<dbReference type="Proteomes" id="UP000094378">
    <property type="component" value="Chromosome"/>
</dbReference>
<dbReference type="EMBL" id="CP017015">
    <property type="protein sequence ID" value="AOG60478.1"/>
    <property type="molecule type" value="Genomic_DNA"/>
</dbReference>
<dbReference type="KEGG" id="shj:SHELI_v1c05270"/>
<accession>A0A1B3SKK9</accession>